<dbReference type="InterPro" id="IPR002401">
    <property type="entry name" value="Cyt_P450_E_grp-I"/>
</dbReference>
<evidence type="ECO:0000256" key="4">
    <source>
        <dbReference type="ARBA" id="ARBA00022617"/>
    </source>
</evidence>
<evidence type="ECO:0000256" key="3">
    <source>
        <dbReference type="ARBA" id="ARBA00010617"/>
    </source>
</evidence>
<dbReference type="InterPro" id="IPR036396">
    <property type="entry name" value="Cyt_P450_sf"/>
</dbReference>
<dbReference type="OrthoDB" id="2789670at2759"/>
<dbReference type="GO" id="GO:0008395">
    <property type="term" value="F:steroid hydroxylase activity"/>
    <property type="evidence" value="ECO:0007669"/>
    <property type="project" value="TreeGrafter"/>
</dbReference>
<gene>
    <name evidence="14" type="primary">LOC111102272</name>
</gene>
<evidence type="ECO:0000256" key="5">
    <source>
        <dbReference type="ARBA" id="ARBA00022723"/>
    </source>
</evidence>
<evidence type="ECO:0000256" key="9">
    <source>
        <dbReference type="ARBA" id="ARBA00043906"/>
    </source>
</evidence>
<dbReference type="PANTHER" id="PTHR24302:SF15">
    <property type="entry name" value="FATTY-ACID PEROXYGENASE"/>
    <property type="match status" value="1"/>
</dbReference>
<dbReference type="RefSeq" id="XP_022290648.1">
    <property type="nucleotide sequence ID" value="XM_022434940.1"/>
</dbReference>
<keyword evidence="7 11" id="KW-0560">Oxidoreductase</keyword>
<reference evidence="14" key="1">
    <citation type="submission" date="2025-08" db="UniProtKB">
        <authorList>
            <consortium name="RefSeq"/>
        </authorList>
    </citation>
    <scope>IDENTIFICATION</scope>
    <source>
        <tissue evidence="14">Whole sample</tissue>
    </source>
</reference>
<protein>
    <submittedName>
        <fullName evidence="14">Cytochrome P450 3A24-like</fullName>
    </submittedName>
</protein>
<dbReference type="PANTHER" id="PTHR24302">
    <property type="entry name" value="CYTOCHROME P450 FAMILY 3"/>
    <property type="match status" value="1"/>
</dbReference>
<comment type="cofactor">
    <cofactor evidence="10">
        <name>heme</name>
        <dbReference type="ChEBI" id="CHEBI:30413"/>
    </cofactor>
</comment>
<dbReference type="Gene3D" id="1.10.630.10">
    <property type="entry name" value="Cytochrome P450"/>
    <property type="match status" value="1"/>
</dbReference>
<dbReference type="KEGG" id="cvn:111102272"/>
<keyword evidence="4 10" id="KW-0349">Heme</keyword>
<feature type="binding site" description="axial binding residue" evidence="10">
    <location>
        <position position="444"/>
    </location>
    <ligand>
        <name>heme</name>
        <dbReference type="ChEBI" id="CHEBI:30413"/>
    </ligand>
    <ligandPart>
        <name>Fe</name>
        <dbReference type="ChEBI" id="CHEBI:18248"/>
    </ligandPart>
</feature>
<dbReference type="GeneID" id="111102272"/>
<dbReference type="InterPro" id="IPR017972">
    <property type="entry name" value="Cyt_P450_CS"/>
</dbReference>
<keyword evidence="12" id="KW-0472">Membrane</keyword>
<evidence type="ECO:0000256" key="6">
    <source>
        <dbReference type="ARBA" id="ARBA00022848"/>
    </source>
</evidence>
<comment type="similarity">
    <text evidence="3 11">Belongs to the cytochrome P450 family.</text>
</comment>
<dbReference type="Pfam" id="PF00067">
    <property type="entry name" value="p450"/>
    <property type="match status" value="1"/>
</dbReference>
<keyword evidence="13" id="KW-1185">Reference proteome</keyword>
<dbReference type="Proteomes" id="UP000694844">
    <property type="component" value="Chromosome 6"/>
</dbReference>
<sequence>MATLGLWVTGLLVVIVCLLILLYLYSTWNFGVFKKMGIKGPKPRIFFGNHMTIAKKGFTEADMEWWREYGDVFGYFSGPTPMLVVADTGMLQEILVKQFNNFTDRASPRGISGIMEENLSLQKGAVWKSSRSILTPTFTSGKLRKMDPLINEAADALIAHIKKNTNESNEVNFAWLFGCYTLDVIASTAFGIKIDSQRDPNDIFVRMAAKVLAVKLSSPYLTLAFMFPALMKPFSKLFDISVLDPEASDFFKQQTEKIINSRETIQQEYADFVQLMMEAHNDNPEDSGGRRGLTSKEIISNSVLFFFAGYETTSATLSFFTYFLALHQDVQQKLYEEIVTELGEEEPGYNNVGKLQYMDMCLKEAMRLYPASSRTDRTCVRDTEVNGLKIPKDMQIAIPIWVLHHSDKLWEDPEKFDPERFSPENQAKMNPYQYMPFGFGPRICIGKRLAITEMKVAIIKLLKEFVVLKCNKTKIPPKMLSSGLNKPEDMWMKVELRN</sequence>
<evidence type="ECO:0000256" key="8">
    <source>
        <dbReference type="ARBA" id="ARBA00023004"/>
    </source>
</evidence>
<organism evidence="13 14">
    <name type="scientific">Crassostrea virginica</name>
    <name type="common">Eastern oyster</name>
    <dbReference type="NCBI Taxonomy" id="6565"/>
    <lineage>
        <taxon>Eukaryota</taxon>
        <taxon>Metazoa</taxon>
        <taxon>Spiralia</taxon>
        <taxon>Lophotrochozoa</taxon>
        <taxon>Mollusca</taxon>
        <taxon>Bivalvia</taxon>
        <taxon>Autobranchia</taxon>
        <taxon>Pteriomorphia</taxon>
        <taxon>Ostreida</taxon>
        <taxon>Ostreoidea</taxon>
        <taxon>Ostreidae</taxon>
        <taxon>Crassostrea</taxon>
    </lineage>
</organism>
<dbReference type="GO" id="GO:0016705">
    <property type="term" value="F:oxidoreductase activity, acting on paired donors, with incorporation or reduction of molecular oxygen"/>
    <property type="evidence" value="ECO:0007669"/>
    <property type="project" value="InterPro"/>
</dbReference>
<keyword evidence="5 10" id="KW-0479">Metal-binding</keyword>
<feature type="transmembrane region" description="Helical" evidence="12">
    <location>
        <begin position="6"/>
        <end position="26"/>
    </location>
</feature>
<evidence type="ECO:0000256" key="2">
    <source>
        <dbReference type="ARBA" id="ARBA00004406"/>
    </source>
</evidence>
<evidence type="ECO:0000256" key="11">
    <source>
        <dbReference type="RuleBase" id="RU000461"/>
    </source>
</evidence>
<keyword evidence="6" id="KW-0256">Endoplasmic reticulum</keyword>
<evidence type="ECO:0000313" key="13">
    <source>
        <dbReference type="Proteomes" id="UP000694844"/>
    </source>
</evidence>
<dbReference type="GO" id="GO:0020037">
    <property type="term" value="F:heme binding"/>
    <property type="evidence" value="ECO:0007669"/>
    <property type="project" value="InterPro"/>
</dbReference>
<dbReference type="InterPro" id="IPR001128">
    <property type="entry name" value="Cyt_P450"/>
</dbReference>
<keyword evidence="8 10" id="KW-0408">Iron</keyword>
<comment type="subcellular location">
    <subcellularLocation>
        <location evidence="2">Endoplasmic reticulum membrane</location>
        <topology evidence="2">Peripheral membrane protein</topology>
    </subcellularLocation>
    <subcellularLocation>
        <location evidence="1">Microsome membrane</location>
        <topology evidence="1">Peripheral membrane protein</topology>
    </subcellularLocation>
</comment>
<dbReference type="SUPFAM" id="SSF48264">
    <property type="entry name" value="Cytochrome P450"/>
    <property type="match status" value="1"/>
</dbReference>
<evidence type="ECO:0000256" key="1">
    <source>
        <dbReference type="ARBA" id="ARBA00004174"/>
    </source>
</evidence>
<keyword evidence="12" id="KW-0812">Transmembrane</keyword>
<keyword evidence="6" id="KW-0492">Microsome</keyword>
<name>A0A8B8AJA9_CRAVI</name>
<accession>A0A8B8AJA9</accession>
<dbReference type="InterPro" id="IPR050705">
    <property type="entry name" value="Cytochrome_P450_3A"/>
</dbReference>
<dbReference type="GO" id="GO:0005789">
    <property type="term" value="C:endoplasmic reticulum membrane"/>
    <property type="evidence" value="ECO:0007669"/>
    <property type="project" value="UniProtKB-SubCell"/>
</dbReference>
<proteinExistence type="inferred from homology"/>
<keyword evidence="12" id="KW-1133">Transmembrane helix</keyword>
<dbReference type="CDD" id="cd11055">
    <property type="entry name" value="CYP3A-like"/>
    <property type="match status" value="1"/>
</dbReference>
<evidence type="ECO:0000256" key="10">
    <source>
        <dbReference type="PIRSR" id="PIRSR602401-1"/>
    </source>
</evidence>
<dbReference type="PRINTS" id="PR00463">
    <property type="entry name" value="EP450I"/>
</dbReference>
<comment type="function">
    <text evidence="9">Cytochromes P450 are a group of heme-thiolate monooxygenases. They oxidize a variety of structurally unrelated compounds, including steroids, fatty acids, and xenobiotics.</text>
</comment>
<keyword evidence="11" id="KW-0503">Monooxygenase</keyword>
<dbReference type="PROSITE" id="PS00086">
    <property type="entry name" value="CYTOCHROME_P450"/>
    <property type="match status" value="1"/>
</dbReference>
<dbReference type="PRINTS" id="PR00385">
    <property type="entry name" value="P450"/>
</dbReference>
<evidence type="ECO:0000313" key="14">
    <source>
        <dbReference type="RefSeq" id="XP_022290648.1"/>
    </source>
</evidence>
<evidence type="ECO:0000256" key="12">
    <source>
        <dbReference type="SAM" id="Phobius"/>
    </source>
</evidence>
<feature type="transmembrane region" description="Helical" evidence="12">
    <location>
        <begin position="212"/>
        <end position="231"/>
    </location>
</feature>
<dbReference type="GO" id="GO:0005506">
    <property type="term" value="F:iron ion binding"/>
    <property type="evidence" value="ECO:0007669"/>
    <property type="project" value="InterPro"/>
</dbReference>
<evidence type="ECO:0000256" key="7">
    <source>
        <dbReference type="ARBA" id="ARBA00023002"/>
    </source>
</evidence>
<dbReference type="FunFam" id="1.10.630.10:FF:000042">
    <property type="entry name" value="Cytochrome P450"/>
    <property type="match status" value="1"/>
</dbReference>
<dbReference type="AlphaFoldDB" id="A0A8B8AJA9"/>